<feature type="chain" id="PRO_5047491512" description="DUF4398 domain-containing protein" evidence="2">
    <location>
        <begin position="20"/>
        <end position="108"/>
    </location>
</feature>
<dbReference type="Proteomes" id="UP001219956">
    <property type="component" value="Unassembled WGS sequence"/>
</dbReference>
<proteinExistence type="predicted"/>
<evidence type="ECO:0000256" key="2">
    <source>
        <dbReference type="SAM" id="SignalP"/>
    </source>
</evidence>
<reference evidence="3 4" key="1">
    <citation type="submission" date="2023-01" db="EMBL/GenBank/DDBJ databases">
        <title>Novel species of the genus Vogesella isolated from rivers.</title>
        <authorList>
            <person name="Lu H."/>
        </authorList>
    </citation>
    <scope>NUCLEOTIDE SEQUENCE [LARGE SCALE GENOMIC DNA]</scope>
    <source>
        <strain evidence="3 4">DC21W</strain>
    </source>
</reference>
<protein>
    <recommendedName>
        <fullName evidence="5">DUF4398 domain-containing protein</fullName>
    </recommendedName>
</protein>
<keyword evidence="2" id="KW-0732">Signal</keyword>
<gene>
    <name evidence="3" type="ORF">PQU95_12880</name>
</gene>
<evidence type="ECO:0008006" key="5">
    <source>
        <dbReference type="Google" id="ProtNLM"/>
    </source>
</evidence>
<evidence type="ECO:0000313" key="3">
    <source>
        <dbReference type="EMBL" id="MDC7718106.1"/>
    </source>
</evidence>
<comment type="caution">
    <text evidence="3">The sequence shown here is derived from an EMBL/GenBank/DDBJ whole genome shotgun (WGS) entry which is preliminary data.</text>
</comment>
<dbReference type="EMBL" id="JAQQLF010000015">
    <property type="protein sequence ID" value="MDC7718106.1"/>
    <property type="molecule type" value="Genomic_DNA"/>
</dbReference>
<sequence>MKQKAAILLCCLASLPVWAQTANVDALLLSAQMAYQDADSKQDQARRRLLQVEEELKQAQKRLLDAQQLQQQAEMAQQQALADKAAADALMQQATQRLRDAWQQKEGQ</sequence>
<feature type="coiled-coil region" evidence="1">
    <location>
        <begin position="35"/>
        <end position="86"/>
    </location>
</feature>
<keyword evidence="1" id="KW-0175">Coiled coil</keyword>
<evidence type="ECO:0000313" key="4">
    <source>
        <dbReference type="Proteomes" id="UP001219956"/>
    </source>
</evidence>
<name>A0ABT5IZW5_9NEIS</name>
<organism evidence="3 4">
    <name type="scientific">Vogesella aquatica</name>
    <dbReference type="NCBI Taxonomy" id="2984206"/>
    <lineage>
        <taxon>Bacteria</taxon>
        <taxon>Pseudomonadati</taxon>
        <taxon>Pseudomonadota</taxon>
        <taxon>Betaproteobacteria</taxon>
        <taxon>Neisseriales</taxon>
        <taxon>Chromobacteriaceae</taxon>
        <taxon>Vogesella</taxon>
    </lineage>
</organism>
<feature type="signal peptide" evidence="2">
    <location>
        <begin position="1"/>
        <end position="19"/>
    </location>
</feature>
<accession>A0ABT5IZW5</accession>
<keyword evidence="4" id="KW-1185">Reference proteome</keyword>
<dbReference type="RefSeq" id="WP_272752403.1">
    <property type="nucleotide sequence ID" value="NZ_JAQQLF010000015.1"/>
</dbReference>
<evidence type="ECO:0000256" key="1">
    <source>
        <dbReference type="SAM" id="Coils"/>
    </source>
</evidence>